<dbReference type="RefSeq" id="XP_021868237.1">
    <property type="nucleotide sequence ID" value="XM_022017047.1"/>
</dbReference>
<dbReference type="Proteomes" id="UP000193218">
    <property type="component" value="Unassembled WGS sequence"/>
</dbReference>
<dbReference type="EMBL" id="NBSH01000016">
    <property type="protein sequence ID" value="ORX33949.1"/>
    <property type="molecule type" value="Genomic_DNA"/>
</dbReference>
<keyword evidence="6" id="KW-1185">Reference proteome</keyword>
<dbReference type="PANTHER" id="PTHR12059">
    <property type="entry name" value="RIBOSOMAL PROTEIN L23-RELATED"/>
    <property type="match status" value="1"/>
</dbReference>
<evidence type="ECO:0000256" key="3">
    <source>
        <dbReference type="ARBA" id="ARBA00023274"/>
    </source>
</evidence>
<dbReference type="InParanoid" id="A0A1Y1U7E3"/>
<dbReference type="InterPro" id="IPR012677">
    <property type="entry name" value="Nucleotide-bd_a/b_plait_sf"/>
</dbReference>
<gene>
    <name evidence="5" type="ORF">BD324DRAFT_637771</name>
</gene>
<dbReference type="SUPFAM" id="SSF54189">
    <property type="entry name" value="Ribosomal proteins S24e, L23 and L15e"/>
    <property type="match status" value="1"/>
</dbReference>
<comment type="caution">
    <text evidence="5">The sequence shown here is derived from an EMBL/GenBank/DDBJ whole genome shotgun (WGS) entry which is preliminary data.</text>
</comment>
<dbReference type="OrthoDB" id="275582at2759"/>
<dbReference type="GeneID" id="33558856"/>
<sequence length="459" mass="54234">MRRLFPGSLLRQCRAPIGSRVLPPPPAVFVRAGSSKSVPLSNAKPRYDAEPDVATQRVTRTNDSLMRTTPHRVARRRKIWPVHRTRSERPLTDPDFRTEDSTEKRLPLRMETHFDNMRASGLLPGNDHQARRVYLEIMEDWRNRVRGHSSYFWDETKGRWTDESQEIFIWQRVKQRYPNLVYPKYDTPTSNIKELYLAGKAYPTLEEIDQTTLLYRYPHQDPTDRLSQLHSDMDVVDWDAVLKRIGTAQEDPQLWSKVKHTMTGYRIYLPNVQVVLRRNATPEDQPYDPMIATFRIPLSMTKTDLRSYLLACYGLEITFIRTDVRRGALTRSRDRRVVRQSGFRYNYKRAVVGLKEPFHYPDDIVELQSWGHQVGVGNLWKREAEEILEGTYGVESIKRERKEEAFRTFILHEDSTKYKSTKDVVLTPEQKLGRRVSRASRWRRRKKKMRTESLLIFRL</sequence>
<evidence type="ECO:0000313" key="6">
    <source>
        <dbReference type="Proteomes" id="UP000193218"/>
    </source>
</evidence>
<reference evidence="5 6" key="1">
    <citation type="submission" date="2017-03" db="EMBL/GenBank/DDBJ databases">
        <title>Widespread Adenine N6-methylation of Active Genes in Fungi.</title>
        <authorList>
            <consortium name="DOE Joint Genome Institute"/>
            <person name="Mondo S.J."/>
            <person name="Dannebaum R.O."/>
            <person name="Kuo R.C."/>
            <person name="Louie K.B."/>
            <person name="Bewick A.J."/>
            <person name="Labutti K."/>
            <person name="Haridas S."/>
            <person name="Kuo A."/>
            <person name="Salamov A."/>
            <person name="Ahrendt S.R."/>
            <person name="Lau R."/>
            <person name="Bowen B.P."/>
            <person name="Lipzen A."/>
            <person name="Sullivan W."/>
            <person name="Andreopoulos W.B."/>
            <person name="Clum A."/>
            <person name="Lindquist E."/>
            <person name="Daum C."/>
            <person name="Northen T.R."/>
            <person name="Ramamoorthy G."/>
            <person name="Schmitz R.J."/>
            <person name="Gryganskyi A."/>
            <person name="Culley D."/>
            <person name="Magnuson J."/>
            <person name="James T.Y."/>
            <person name="O'Malley M.A."/>
            <person name="Stajich J.E."/>
            <person name="Spatafora J.W."/>
            <person name="Visel A."/>
            <person name="Grigoriev I.V."/>
        </authorList>
    </citation>
    <scope>NUCLEOTIDE SEQUENCE [LARGE SCALE GENOMIC DNA]</scope>
    <source>
        <strain evidence="5 6">NRRL Y-17943</strain>
    </source>
</reference>
<organism evidence="5 6">
    <name type="scientific">Kockovaella imperatae</name>
    <dbReference type="NCBI Taxonomy" id="4999"/>
    <lineage>
        <taxon>Eukaryota</taxon>
        <taxon>Fungi</taxon>
        <taxon>Dikarya</taxon>
        <taxon>Basidiomycota</taxon>
        <taxon>Agaricomycotina</taxon>
        <taxon>Tremellomycetes</taxon>
        <taxon>Tremellales</taxon>
        <taxon>Cuniculitremaceae</taxon>
        <taxon>Kockovaella</taxon>
    </lineage>
</organism>
<evidence type="ECO:0000256" key="1">
    <source>
        <dbReference type="ARBA" id="ARBA00006700"/>
    </source>
</evidence>
<dbReference type="GO" id="GO:0003735">
    <property type="term" value="F:structural constituent of ribosome"/>
    <property type="evidence" value="ECO:0007669"/>
    <property type="project" value="InterPro"/>
</dbReference>
<dbReference type="GO" id="GO:0005762">
    <property type="term" value="C:mitochondrial large ribosomal subunit"/>
    <property type="evidence" value="ECO:0007669"/>
    <property type="project" value="TreeGrafter"/>
</dbReference>
<dbReference type="GO" id="GO:0032543">
    <property type="term" value="P:mitochondrial translation"/>
    <property type="evidence" value="ECO:0007669"/>
    <property type="project" value="TreeGrafter"/>
</dbReference>
<dbReference type="AlphaFoldDB" id="A0A1Y1U7E3"/>
<evidence type="ECO:0000256" key="4">
    <source>
        <dbReference type="ARBA" id="ARBA00039977"/>
    </source>
</evidence>
<evidence type="ECO:0000256" key="2">
    <source>
        <dbReference type="ARBA" id="ARBA00022980"/>
    </source>
</evidence>
<evidence type="ECO:0000313" key="5">
    <source>
        <dbReference type="EMBL" id="ORX33949.1"/>
    </source>
</evidence>
<keyword evidence="2" id="KW-0689">Ribosomal protein</keyword>
<dbReference type="InterPro" id="IPR012678">
    <property type="entry name" value="Ribosomal_uL23/eL15/eS24_sf"/>
</dbReference>
<dbReference type="Gene3D" id="3.30.70.330">
    <property type="match status" value="1"/>
</dbReference>
<dbReference type="STRING" id="4999.A0A1Y1U7E3"/>
<accession>A0A1Y1U7E3</accession>
<comment type="similarity">
    <text evidence="1">Belongs to the universal ribosomal protein uL23 family.</text>
</comment>
<proteinExistence type="inferred from homology"/>
<name>A0A1Y1U7E3_9TREE</name>
<dbReference type="PANTHER" id="PTHR12059:SF5">
    <property type="entry name" value="LARGE RIBOSOMAL SUBUNIT PROTEIN UL23M"/>
    <property type="match status" value="1"/>
</dbReference>
<protein>
    <recommendedName>
        <fullName evidence="4">Large ribosomal subunit protein uL23m</fullName>
    </recommendedName>
</protein>
<dbReference type="InterPro" id="IPR013025">
    <property type="entry name" value="Ribosomal_uL23-like"/>
</dbReference>
<keyword evidence="3" id="KW-0687">Ribonucleoprotein</keyword>